<evidence type="ECO:0000256" key="1">
    <source>
        <dbReference type="SAM" id="MobiDB-lite"/>
    </source>
</evidence>
<dbReference type="OrthoDB" id="2273115at2"/>
<evidence type="ECO:0000259" key="3">
    <source>
        <dbReference type="Pfam" id="PF10370"/>
    </source>
</evidence>
<dbReference type="InterPro" id="IPR018833">
    <property type="entry name" value="Rv2993c-like_N"/>
</dbReference>
<dbReference type="InterPro" id="IPR011234">
    <property type="entry name" value="Fumarylacetoacetase-like_C"/>
</dbReference>
<dbReference type="AlphaFoldDB" id="A0A428VX61"/>
<protein>
    <submittedName>
        <fullName evidence="4">DUF2437 domain-containing protein</fullName>
    </submittedName>
</protein>
<evidence type="ECO:0000313" key="4">
    <source>
        <dbReference type="EMBL" id="RSM35387.1"/>
    </source>
</evidence>
<feature type="region of interest" description="Disordered" evidence="1">
    <location>
        <begin position="294"/>
        <end position="319"/>
    </location>
</feature>
<feature type="domain" description="Fumarylacetoacetase-like C-terminal" evidence="2">
    <location>
        <begin position="69"/>
        <end position="293"/>
    </location>
</feature>
<dbReference type="PANTHER" id="PTHR43211">
    <property type="entry name" value="FUMARYLACETOACETATE HYDROLASE"/>
    <property type="match status" value="1"/>
</dbReference>
<gene>
    <name evidence="4" type="ORF">DMA12_44500</name>
</gene>
<accession>A0A428VX61</accession>
<evidence type="ECO:0000259" key="2">
    <source>
        <dbReference type="Pfam" id="PF01557"/>
    </source>
</evidence>
<keyword evidence="5" id="KW-1185">Reference proteome</keyword>
<dbReference type="RefSeq" id="WP_020639713.1">
    <property type="nucleotide sequence ID" value="NZ_QHHU01000107.1"/>
</dbReference>
<reference evidence="4 5" key="1">
    <citation type="submission" date="2018-05" db="EMBL/GenBank/DDBJ databases">
        <title>Evolution of GPA BGCs.</title>
        <authorList>
            <person name="Waglechner N."/>
            <person name="Wright G.D."/>
        </authorList>
    </citation>
    <scope>NUCLEOTIDE SEQUENCE [LARGE SCALE GENOMIC DNA]</scope>
    <source>
        <strain evidence="4 5">DSM 5908</strain>
    </source>
</reference>
<proteinExistence type="predicted"/>
<organism evidence="4 5">
    <name type="scientific">Amycolatopsis balhimycina DSM 5908</name>
    <dbReference type="NCBI Taxonomy" id="1081091"/>
    <lineage>
        <taxon>Bacteria</taxon>
        <taxon>Bacillati</taxon>
        <taxon>Actinomycetota</taxon>
        <taxon>Actinomycetes</taxon>
        <taxon>Pseudonocardiales</taxon>
        <taxon>Pseudonocardiaceae</taxon>
        <taxon>Amycolatopsis</taxon>
    </lineage>
</organism>
<dbReference type="PANTHER" id="PTHR43211:SF1">
    <property type="entry name" value="BLL6422 PROTEIN"/>
    <property type="match status" value="1"/>
</dbReference>
<comment type="caution">
    <text evidence="4">The sequence shown here is derived from an EMBL/GenBank/DDBJ whole genome shotgun (WGS) entry which is preliminary data.</text>
</comment>
<dbReference type="EMBL" id="QHHU01000107">
    <property type="protein sequence ID" value="RSM35387.1"/>
    <property type="molecule type" value="Genomic_DNA"/>
</dbReference>
<dbReference type="Gene3D" id="3.90.850.10">
    <property type="entry name" value="Fumarylacetoacetase-like, C-terminal domain"/>
    <property type="match status" value="1"/>
</dbReference>
<name>A0A428VX61_AMYBA</name>
<dbReference type="Pfam" id="PF10370">
    <property type="entry name" value="Rv2993c-like_N"/>
    <property type="match status" value="1"/>
</dbReference>
<evidence type="ECO:0000313" key="5">
    <source>
        <dbReference type="Proteomes" id="UP000286716"/>
    </source>
</evidence>
<dbReference type="GO" id="GO:0003824">
    <property type="term" value="F:catalytic activity"/>
    <property type="evidence" value="ECO:0007669"/>
    <property type="project" value="InterPro"/>
</dbReference>
<dbReference type="Pfam" id="PF01557">
    <property type="entry name" value="FAA_hydrolase"/>
    <property type="match status" value="1"/>
</dbReference>
<feature type="domain" description="Rv2993c-like N-terminal" evidence="3">
    <location>
        <begin position="1"/>
        <end position="61"/>
    </location>
</feature>
<dbReference type="Proteomes" id="UP000286716">
    <property type="component" value="Unassembled WGS sequence"/>
</dbReference>
<dbReference type="InterPro" id="IPR036663">
    <property type="entry name" value="Fumarylacetoacetase_C_sf"/>
</dbReference>
<sequence>MRLATFSQNGTPRAAVVVGDELHPLPDGVTVLDLIEQDRLPEAGARHERPIPLDSVRLLPPLQPMAIRDFITFEEHVEGIAGGFGDEVAPEWYQAPAFYFTNPHALLGAHDDVPIPPGCQAFDFELEVAAVVGRAGHDLTPDQARDHIIGYTILNDWSARDLQAREMRVKLGPAKGKDSATTLGPWLVTTDELEDRRNADGFLDLSMTVTRNGGQIGQDTLANMAWTFEEMLAYASRGTWVRPGDVLGSGTCGSGCLAELWGRRGRQDPPPLQPGDVITMTVDGLGAITNTVVPGPPPTAIPRARSRRHSGASCSIHRG</sequence>
<dbReference type="SUPFAM" id="SSF56529">
    <property type="entry name" value="FAH"/>
    <property type="match status" value="1"/>
</dbReference>